<dbReference type="SUPFAM" id="SSF46565">
    <property type="entry name" value="Chaperone J-domain"/>
    <property type="match status" value="1"/>
</dbReference>
<feature type="domain" description="J" evidence="4">
    <location>
        <begin position="196"/>
        <end position="263"/>
    </location>
</feature>
<dbReference type="InterPro" id="IPR050817">
    <property type="entry name" value="DjlA_DnaK_co-chaperone"/>
</dbReference>
<dbReference type="OMA" id="AAPAWYW"/>
<evidence type="ECO:0000256" key="1">
    <source>
        <dbReference type="SAM" id="Coils"/>
    </source>
</evidence>
<keyword evidence="3" id="KW-0472">Membrane</keyword>
<dbReference type="AlphaFoldDB" id="U6GGW7"/>
<evidence type="ECO:0000313" key="6">
    <source>
        <dbReference type="Proteomes" id="UP000018050"/>
    </source>
</evidence>
<feature type="coiled-coil region" evidence="1">
    <location>
        <begin position="754"/>
        <end position="781"/>
    </location>
</feature>
<feature type="transmembrane region" description="Helical" evidence="3">
    <location>
        <begin position="160"/>
        <end position="179"/>
    </location>
</feature>
<dbReference type="RefSeq" id="XP_013250996.1">
    <property type="nucleotide sequence ID" value="XM_013395542.1"/>
</dbReference>
<evidence type="ECO:0000313" key="5">
    <source>
        <dbReference type="EMBL" id="CDI78807.1"/>
    </source>
</evidence>
<dbReference type="Proteomes" id="UP000018050">
    <property type="component" value="Unassembled WGS sequence"/>
</dbReference>
<reference evidence="5" key="1">
    <citation type="submission" date="2013-10" db="EMBL/GenBank/DDBJ databases">
        <title>Genomic analysis of the causative agents of coccidiosis in chickens.</title>
        <authorList>
            <person name="Reid A.J."/>
            <person name="Blake D."/>
            <person name="Billington K."/>
            <person name="Browne H."/>
            <person name="Dunn M."/>
            <person name="Hung S."/>
            <person name="Kawahara F."/>
            <person name="Miranda-Saavedra D."/>
            <person name="Mourier T."/>
            <person name="Nagra H."/>
            <person name="Otto T.D."/>
            <person name="Rawlings N."/>
            <person name="Sanchez A."/>
            <person name="Sanders M."/>
            <person name="Subramaniam C."/>
            <person name="Tay Y."/>
            <person name="Dear P."/>
            <person name="Doerig C."/>
            <person name="Gruber A."/>
            <person name="Parkinson J."/>
            <person name="Shirley M."/>
            <person name="Wan K.L."/>
            <person name="Berriman M."/>
            <person name="Tomley F."/>
            <person name="Pain A."/>
        </authorList>
    </citation>
    <scope>NUCLEOTIDE SEQUENCE</scope>
    <source>
        <strain evidence="5">Houghton</strain>
    </source>
</reference>
<evidence type="ECO:0000259" key="4">
    <source>
        <dbReference type="PROSITE" id="PS50076"/>
    </source>
</evidence>
<keyword evidence="1" id="KW-0175">Coiled coil</keyword>
<reference evidence="5" key="2">
    <citation type="submission" date="2013-10" db="EMBL/GenBank/DDBJ databases">
        <authorList>
            <person name="Aslett M."/>
        </authorList>
    </citation>
    <scope>NUCLEOTIDE SEQUENCE</scope>
    <source>
        <strain evidence="5">Houghton</strain>
    </source>
</reference>
<dbReference type="SMART" id="SM00271">
    <property type="entry name" value="DnaJ"/>
    <property type="match status" value="1"/>
</dbReference>
<dbReference type="InterPro" id="IPR036869">
    <property type="entry name" value="J_dom_sf"/>
</dbReference>
<feature type="compositionally biased region" description="Polar residues" evidence="2">
    <location>
        <begin position="71"/>
        <end position="81"/>
    </location>
</feature>
<dbReference type="EMBL" id="HG670918">
    <property type="protein sequence ID" value="CDI78807.1"/>
    <property type="molecule type" value="Genomic_DNA"/>
</dbReference>
<keyword evidence="3" id="KW-1133">Transmembrane helix</keyword>
<dbReference type="Gene3D" id="1.10.287.110">
    <property type="entry name" value="DnaJ domain"/>
    <property type="match status" value="1"/>
</dbReference>
<organism evidence="5 6">
    <name type="scientific">Eimeria acervulina</name>
    <name type="common">Coccidian parasite</name>
    <dbReference type="NCBI Taxonomy" id="5801"/>
    <lineage>
        <taxon>Eukaryota</taxon>
        <taxon>Sar</taxon>
        <taxon>Alveolata</taxon>
        <taxon>Apicomplexa</taxon>
        <taxon>Conoidasida</taxon>
        <taxon>Coccidia</taxon>
        <taxon>Eucoccidiorida</taxon>
        <taxon>Eimeriorina</taxon>
        <taxon>Eimeriidae</taxon>
        <taxon>Eimeria</taxon>
    </lineage>
</organism>
<feature type="compositionally biased region" description="Basic and acidic residues" evidence="2">
    <location>
        <begin position="643"/>
        <end position="654"/>
    </location>
</feature>
<gene>
    <name evidence="5" type="ORF">EAH_00008560</name>
</gene>
<dbReference type="PANTHER" id="PTHR24074">
    <property type="entry name" value="CO-CHAPERONE PROTEIN DJLA"/>
    <property type="match status" value="1"/>
</dbReference>
<evidence type="ECO:0000256" key="2">
    <source>
        <dbReference type="SAM" id="MobiDB-lite"/>
    </source>
</evidence>
<dbReference type="OrthoDB" id="10250354at2759"/>
<keyword evidence="3" id="KW-0812">Transmembrane</keyword>
<dbReference type="InterPro" id="IPR001623">
    <property type="entry name" value="DnaJ_domain"/>
</dbReference>
<dbReference type="GeneID" id="25268926"/>
<name>U6GGW7_EIMAC</name>
<feature type="region of interest" description="Disordered" evidence="2">
    <location>
        <begin position="1"/>
        <end position="141"/>
    </location>
</feature>
<dbReference type="CDD" id="cd06257">
    <property type="entry name" value="DnaJ"/>
    <property type="match status" value="1"/>
</dbReference>
<accession>U6GGW7</accession>
<feature type="compositionally biased region" description="Basic and acidic residues" evidence="2">
    <location>
        <begin position="121"/>
        <end position="134"/>
    </location>
</feature>
<sequence>MVSQQRKRKTGTTGSARDGGGVGEASDPRRQPQLQQQTTASDVVSGADEPLTPQKTGSLGKGARNEKAQKTRSVFSKTAAANLTDDEDEQTWSGSGGPVLNAAADQERIRKEKERRKAKREQHDRNRSNREGQSKQKKASKGSSFSGVLQFFSGGDFRSWLMSFLVLVCIVGIFVLKALEEYYGMDADVSGEQRLQHLSVLGLDDGASESDIRRSYRTLSVRWHPDRYPNCGASCQQRFHEIAAAYEYLMRKQRKAAVDDEEGEGGENTQGDEFANLKVTSQGIVDFSSLGPNDVFPPTADTKNVWSIMVHQDKDDWSQSVYEMWQESSRALGKYVKFGVISIRGRSGKDALKKLPINVKIFPAILLLTAGMHPEQYPNISRPSVESLNRFIADAFPTTLDVVESARELKSWLASSSFSQSLAAQYKAVIVPSAASASKPSLLVKHAAFSNKHLFNFCFVANTRTLLTNEKEELIAVLKNPPTWVHQLPADSAAAKALRLPVHSEELRAGDLVSNSNVLLFVDEGRGVSRMQSTLQTARSKLLNPSTALSLALDRFKASVEPFLYQQNSASLCKGSLQRRVYCLVAVEPEEGANDGQPAQAPKTVDLARIRQLLQLSRQKYLAENPQKNLEAVWERAVQKAREYEKSSPHKGEGDGGESSISTKEPDDLHIEQPDDIEEEIIHVQIVRVSVGRPAAVPSLPGLPKDTQFKRLMNEELENAPIFLLDLEGSRVAPVPALYAGEPSVSDEGAEALYSRLYQILDELQNAADEEEDAKIAFSELPDYCAGQEFAKSSDCWRPLEGLFSSPGTK</sequence>
<dbReference type="PROSITE" id="PS50076">
    <property type="entry name" value="DNAJ_2"/>
    <property type="match status" value="1"/>
</dbReference>
<dbReference type="VEuPathDB" id="ToxoDB:EAH_00008560"/>
<proteinExistence type="predicted"/>
<protein>
    <submittedName>
        <fullName evidence="5">DnaJ domain-containing protein, putative</fullName>
    </submittedName>
</protein>
<dbReference type="Pfam" id="PF00226">
    <property type="entry name" value="DnaJ"/>
    <property type="match status" value="1"/>
</dbReference>
<feature type="compositionally biased region" description="Basic residues" evidence="2">
    <location>
        <begin position="1"/>
        <end position="10"/>
    </location>
</feature>
<feature type="region of interest" description="Disordered" evidence="2">
    <location>
        <begin position="643"/>
        <end position="668"/>
    </location>
</feature>
<evidence type="ECO:0000256" key="3">
    <source>
        <dbReference type="SAM" id="Phobius"/>
    </source>
</evidence>
<dbReference type="PRINTS" id="PR00625">
    <property type="entry name" value="JDOMAIN"/>
</dbReference>
<keyword evidence="6" id="KW-1185">Reference proteome</keyword>